<dbReference type="InterPro" id="IPR005471">
    <property type="entry name" value="Tscrpt_reg_IclR_N"/>
</dbReference>
<evidence type="ECO:0000256" key="2">
    <source>
        <dbReference type="ARBA" id="ARBA00023125"/>
    </source>
</evidence>
<name>A0A942TA19_9BACI</name>
<dbReference type="GO" id="GO:0003677">
    <property type="term" value="F:DNA binding"/>
    <property type="evidence" value="ECO:0007669"/>
    <property type="project" value="UniProtKB-KW"/>
</dbReference>
<evidence type="ECO:0000256" key="3">
    <source>
        <dbReference type="ARBA" id="ARBA00023163"/>
    </source>
</evidence>
<evidence type="ECO:0000313" key="6">
    <source>
        <dbReference type="EMBL" id="MBS4187721.1"/>
    </source>
</evidence>
<dbReference type="GO" id="GO:0003700">
    <property type="term" value="F:DNA-binding transcription factor activity"/>
    <property type="evidence" value="ECO:0007669"/>
    <property type="project" value="TreeGrafter"/>
</dbReference>
<keyword evidence="1" id="KW-0805">Transcription regulation</keyword>
<dbReference type="Gene3D" id="3.30.450.40">
    <property type="match status" value="1"/>
</dbReference>
<comment type="caution">
    <text evidence="6">The sequence shown here is derived from an EMBL/GenBank/DDBJ whole genome shotgun (WGS) entry which is preliminary data.</text>
</comment>
<dbReference type="SMART" id="SM00346">
    <property type="entry name" value="HTH_ICLR"/>
    <property type="match status" value="1"/>
</dbReference>
<evidence type="ECO:0000259" key="5">
    <source>
        <dbReference type="PROSITE" id="PS51078"/>
    </source>
</evidence>
<feature type="domain" description="HTH iclR-type" evidence="4">
    <location>
        <begin position="2"/>
        <end position="66"/>
    </location>
</feature>
<keyword evidence="2" id="KW-0238">DNA-binding</keyword>
<dbReference type="PANTHER" id="PTHR30136">
    <property type="entry name" value="HELIX-TURN-HELIX TRANSCRIPTIONAL REGULATOR, ICLR FAMILY"/>
    <property type="match status" value="1"/>
</dbReference>
<organism evidence="6">
    <name type="scientific">Neobacillus citreus</name>
    <dbReference type="NCBI Taxonomy" id="2833578"/>
    <lineage>
        <taxon>Bacteria</taxon>
        <taxon>Bacillati</taxon>
        <taxon>Bacillota</taxon>
        <taxon>Bacilli</taxon>
        <taxon>Bacillales</taxon>
        <taxon>Bacillaceae</taxon>
        <taxon>Neobacillus</taxon>
    </lineage>
</organism>
<dbReference type="SUPFAM" id="SSF55781">
    <property type="entry name" value="GAF domain-like"/>
    <property type="match status" value="1"/>
</dbReference>
<dbReference type="InterPro" id="IPR029016">
    <property type="entry name" value="GAF-like_dom_sf"/>
</dbReference>
<dbReference type="InterPro" id="IPR036390">
    <property type="entry name" value="WH_DNA-bd_sf"/>
</dbReference>
<dbReference type="PANTHER" id="PTHR30136:SF24">
    <property type="entry name" value="HTH-TYPE TRANSCRIPTIONAL REPRESSOR ALLR"/>
    <property type="match status" value="1"/>
</dbReference>
<proteinExistence type="predicted"/>
<sequence length="250" mass="28291">MSEVIRKTMTLLTTIIPNEEKEEWSATEVSRELDIPIQTVHRLLSSLSENGFVFKNKETKKFRLGLNLMQLGLSIRDNLLVRNSALPIMGELTKRIKESVFLTVPEGNEGVLIECVDCELLLKSIEPIGRRTPLCTGASKKVILAHMKNRMKLQIIRALVEQGKIVDSKKFECELRNIKESGFAISYGEITKGTVSIAAPIFSWEGDVVASISIGGQEERFRDQQVKRYIYEIKKAAEEVSKELGWIKPR</sequence>
<keyword evidence="3" id="KW-0804">Transcription</keyword>
<dbReference type="PROSITE" id="PS51078">
    <property type="entry name" value="ICLR_ED"/>
    <property type="match status" value="1"/>
</dbReference>
<dbReference type="InterPro" id="IPR036388">
    <property type="entry name" value="WH-like_DNA-bd_sf"/>
</dbReference>
<dbReference type="Gene3D" id="1.10.10.10">
    <property type="entry name" value="Winged helix-like DNA-binding domain superfamily/Winged helix DNA-binding domain"/>
    <property type="match status" value="1"/>
</dbReference>
<dbReference type="Pfam" id="PF09339">
    <property type="entry name" value="HTH_IclR"/>
    <property type="match status" value="1"/>
</dbReference>
<evidence type="ECO:0000256" key="1">
    <source>
        <dbReference type="ARBA" id="ARBA00023015"/>
    </source>
</evidence>
<protein>
    <submittedName>
        <fullName evidence="6">IclR family transcriptional regulator</fullName>
    </submittedName>
</protein>
<dbReference type="SUPFAM" id="SSF46785">
    <property type="entry name" value="Winged helix' DNA-binding domain"/>
    <property type="match status" value="1"/>
</dbReference>
<gene>
    <name evidence="6" type="ORF">KHB02_40815</name>
</gene>
<dbReference type="GO" id="GO:0045892">
    <property type="term" value="P:negative regulation of DNA-templated transcription"/>
    <property type="evidence" value="ECO:0007669"/>
    <property type="project" value="TreeGrafter"/>
</dbReference>
<accession>A0A942TA19</accession>
<dbReference type="EMBL" id="JAGYPE010000009">
    <property type="protein sequence ID" value="MBS4187721.1"/>
    <property type="molecule type" value="Genomic_DNA"/>
</dbReference>
<dbReference type="AlphaFoldDB" id="A0A942TA19"/>
<evidence type="ECO:0000259" key="4">
    <source>
        <dbReference type="PROSITE" id="PS51077"/>
    </source>
</evidence>
<dbReference type="InterPro" id="IPR050707">
    <property type="entry name" value="HTH_MetabolicPath_Reg"/>
</dbReference>
<dbReference type="InterPro" id="IPR014757">
    <property type="entry name" value="Tscrpt_reg_IclR_C"/>
</dbReference>
<reference evidence="6" key="1">
    <citation type="submission" date="2021-05" db="EMBL/GenBank/DDBJ databases">
        <title>Novel Bacillus species.</title>
        <authorList>
            <person name="Liu G."/>
        </authorList>
    </citation>
    <scope>NUCLEOTIDE SEQUENCE</scope>
    <source>
        <strain evidence="6">FJAT-50051</strain>
    </source>
</reference>
<dbReference type="Pfam" id="PF01614">
    <property type="entry name" value="IclR_C"/>
    <property type="match status" value="1"/>
</dbReference>
<feature type="domain" description="IclR-ED" evidence="5">
    <location>
        <begin position="67"/>
        <end position="246"/>
    </location>
</feature>
<dbReference type="PROSITE" id="PS51077">
    <property type="entry name" value="HTH_ICLR"/>
    <property type="match status" value="1"/>
</dbReference>